<reference evidence="2 3" key="1">
    <citation type="journal article" date="2015" name="J. Virol.">
        <title>Sinorhizobium meliloti Phage ?M9 Defines a New Group of T4 Superfamily Phages with Unusual Genomic Features but a Common T=16 Capsid.</title>
        <authorList>
            <person name="Johnson M.C."/>
            <person name="Tatum K.B."/>
            <person name="Lynn J.S."/>
            <person name="Brewer T.E."/>
            <person name="Lu S."/>
            <person name="Washburn B.K."/>
            <person name="Stroupe M.E."/>
            <person name="Jones K.M."/>
        </authorList>
    </citation>
    <scope>NUCLEOTIDE SEQUENCE [LARGE SCALE GENOMIC DNA]</scope>
</reference>
<dbReference type="OrthoDB" id="37754at10239"/>
<keyword evidence="1" id="KW-0472">Membrane</keyword>
<dbReference type="RefSeq" id="YP_009189437.1">
    <property type="nucleotide sequence ID" value="NC_028676.1"/>
</dbReference>
<organism evidence="2 3">
    <name type="scientific">Sinorhizobium phage phiM9</name>
    <dbReference type="NCBI Taxonomy" id="1636182"/>
    <lineage>
        <taxon>Viruses</taxon>
        <taxon>Duplodnaviria</taxon>
        <taxon>Heunggongvirae</taxon>
        <taxon>Uroviricota</taxon>
        <taxon>Caudoviricetes</taxon>
        <taxon>Pootjesviridae</taxon>
        <taxon>Emnonavirus</taxon>
        <taxon>Emnonavirus phiM9</taxon>
    </lineage>
</organism>
<name>A0A0F6R7E1_9CAUD</name>
<proteinExistence type="predicted"/>
<evidence type="ECO:0000313" key="3">
    <source>
        <dbReference type="Proteomes" id="UP000033804"/>
    </source>
</evidence>
<dbReference type="GeneID" id="26517735"/>
<evidence type="ECO:0000313" key="2">
    <source>
        <dbReference type="EMBL" id="AKE44683.1"/>
    </source>
</evidence>
<feature type="transmembrane region" description="Helical" evidence="1">
    <location>
        <begin position="56"/>
        <end position="75"/>
    </location>
</feature>
<protein>
    <recommendedName>
        <fullName evidence="4">Transmembrane protein</fullName>
    </recommendedName>
</protein>
<reference evidence="3" key="2">
    <citation type="submission" date="2015-03" db="EMBL/GenBank/DDBJ databases">
        <title>The genome and structure of Sinorhizobium meliloti phage phiM9.</title>
        <authorList>
            <person name="Johnson M.C."/>
            <person name="Tatum K.B."/>
            <person name="Lynn J.S."/>
            <person name="Brewer T.E."/>
            <person name="Washburn B.K."/>
            <person name="Stroupe M.E."/>
            <person name="Jones K.M."/>
        </authorList>
    </citation>
    <scope>NUCLEOTIDE SEQUENCE [LARGE SCALE GENOMIC DNA]</scope>
</reference>
<sequence>MPDQSLKHLKDEFLEFQSKKFKNRRRLAIGSTLAYFVIAAYMLYKIPAEHFENYDGFFMQISLFCGSAILAYFGGSSYEEAKIDREKLLAEFDELQTKELNRKERKVAIRQQEAYVGQSMAMMNVAPVGMMTPQSDNEVG</sequence>
<evidence type="ECO:0000256" key="1">
    <source>
        <dbReference type="SAM" id="Phobius"/>
    </source>
</evidence>
<dbReference type="Proteomes" id="UP000033804">
    <property type="component" value="Segment"/>
</dbReference>
<gene>
    <name evidence="2" type="ORF">Sm_phiM9_053</name>
</gene>
<dbReference type="KEGG" id="vg:26517735"/>
<dbReference type="EMBL" id="KP881232">
    <property type="protein sequence ID" value="AKE44683.1"/>
    <property type="molecule type" value="Genomic_DNA"/>
</dbReference>
<feature type="transmembrane region" description="Helical" evidence="1">
    <location>
        <begin position="27"/>
        <end position="44"/>
    </location>
</feature>
<accession>A0A0F6R7E1</accession>
<keyword evidence="1" id="KW-0812">Transmembrane</keyword>
<keyword evidence="1" id="KW-1133">Transmembrane helix</keyword>
<evidence type="ECO:0008006" key="4">
    <source>
        <dbReference type="Google" id="ProtNLM"/>
    </source>
</evidence>
<keyword evidence="3" id="KW-1185">Reference proteome</keyword>